<keyword evidence="3" id="KW-0963">Cytoplasm</keyword>
<dbReference type="InterPro" id="IPR044833">
    <property type="entry name" value="WDL5/6"/>
</dbReference>
<evidence type="ECO:0000256" key="3">
    <source>
        <dbReference type="ARBA" id="ARBA00022490"/>
    </source>
</evidence>
<feature type="compositionally biased region" description="Basic and acidic residues" evidence="7">
    <location>
        <begin position="414"/>
        <end position="433"/>
    </location>
</feature>
<feature type="region of interest" description="Disordered" evidence="7">
    <location>
        <begin position="33"/>
        <end position="124"/>
    </location>
</feature>
<feature type="region of interest" description="Disordered" evidence="7">
    <location>
        <begin position="1"/>
        <end position="20"/>
    </location>
</feature>
<feature type="compositionally biased region" description="Low complexity" evidence="7">
    <location>
        <begin position="71"/>
        <end position="83"/>
    </location>
</feature>
<keyword evidence="10" id="KW-1185">Reference proteome</keyword>
<reference evidence="9" key="1">
    <citation type="submission" date="2022-12" db="EMBL/GenBank/DDBJ databases">
        <title>Draft genome assemblies for two species of Escallonia (Escalloniales).</title>
        <authorList>
            <person name="Chanderbali A."/>
            <person name="Dervinis C."/>
            <person name="Anghel I."/>
            <person name="Soltis D."/>
            <person name="Soltis P."/>
            <person name="Zapata F."/>
        </authorList>
    </citation>
    <scope>NUCLEOTIDE SEQUENCE</scope>
    <source>
        <strain evidence="9">UCBG92.1500</strain>
        <tissue evidence="9">Leaf</tissue>
    </source>
</reference>
<accession>A0AA88UWE8</accession>
<dbReference type="Pfam" id="PF06886">
    <property type="entry name" value="TPX2"/>
    <property type="match status" value="1"/>
</dbReference>
<evidence type="ECO:0000313" key="10">
    <source>
        <dbReference type="Proteomes" id="UP001187471"/>
    </source>
</evidence>
<dbReference type="GO" id="GO:0005874">
    <property type="term" value="C:microtubule"/>
    <property type="evidence" value="ECO:0007669"/>
    <property type="project" value="UniProtKB-KW"/>
</dbReference>
<evidence type="ECO:0000313" key="9">
    <source>
        <dbReference type="EMBL" id="KAK2993677.1"/>
    </source>
</evidence>
<evidence type="ECO:0000256" key="7">
    <source>
        <dbReference type="SAM" id="MobiDB-lite"/>
    </source>
</evidence>
<feature type="region of interest" description="Disordered" evidence="7">
    <location>
        <begin position="219"/>
        <end position="267"/>
    </location>
</feature>
<name>A0AA88UWE8_9ASTE</name>
<feature type="domain" description="TPX2 C-terminal" evidence="8">
    <location>
        <begin position="267"/>
        <end position="341"/>
    </location>
</feature>
<evidence type="ECO:0000259" key="8">
    <source>
        <dbReference type="Pfam" id="PF06886"/>
    </source>
</evidence>
<keyword evidence="6" id="KW-0175">Coiled coil</keyword>
<dbReference type="Proteomes" id="UP001187471">
    <property type="component" value="Unassembled WGS sequence"/>
</dbReference>
<comment type="similarity">
    <text evidence="2">Belongs to the TPX2 family.</text>
</comment>
<comment type="caution">
    <text evidence="9">The sequence shown here is derived from an EMBL/GenBank/DDBJ whole genome shotgun (WGS) entry which is preliminary data.</text>
</comment>
<evidence type="ECO:0000256" key="4">
    <source>
        <dbReference type="ARBA" id="ARBA00022701"/>
    </source>
</evidence>
<gene>
    <name evidence="9" type="ORF">RJ640_026133</name>
</gene>
<feature type="coiled-coil region" evidence="6">
    <location>
        <begin position="282"/>
        <end position="309"/>
    </location>
</feature>
<proteinExistence type="inferred from homology"/>
<dbReference type="EMBL" id="JAVXUO010000285">
    <property type="protein sequence ID" value="KAK2993677.1"/>
    <property type="molecule type" value="Genomic_DNA"/>
</dbReference>
<keyword evidence="4" id="KW-0493">Microtubule</keyword>
<sequence>MGMEAESWIPLEDESGVPEEVKVELLAVDIKQDEENVGNEEQSFGGNGFAKDVTNAPEGLNSSGDVDESSESVLESKLLSTSKGPNGDASKNNKAAKDRPKSKGSAVFARKSRPSLSQSVSFPARGHRAELVMKKSIDTYPVKLDSKNSQANGPTLNGTATSVSRLNLASKRAFTGVNSKEANVNGGGASTRRTTLASVQNVHKSLSGKVVSTNGTANCPPSEDLPSVGHHIKPVKTGMPIKVDDDARSTTSSTTPRGQLRMSGSGFSFKLDERAEKRKEFFSKLEEKIHEKEVEKSNLQAKSKESQEAEIKQLRKSLKFKATPMPSFYKEPPPKVELKKIPTTRATSPKLGRQKPFIAATNNSLEAGGSCRSPHVKSPKVIAADRDKDVSASKKPIRKSQSKSQSQEPVATKTEVKSKSKEKPEGQEKKACGEEFEESQTLYVNPHEIGEEIKAVSDKNPAQDNDPILSSFTPEITASEVIVGG</sequence>
<dbReference type="AlphaFoldDB" id="A0AA88UWE8"/>
<protein>
    <recommendedName>
        <fullName evidence="8">TPX2 C-terminal domain-containing protein</fullName>
    </recommendedName>
</protein>
<dbReference type="PANTHER" id="PTHR31358">
    <property type="entry name" value="PROTEIN WVD2-LIKE 4"/>
    <property type="match status" value="1"/>
</dbReference>
<keyword evidence="5" id="KW-0206">Cytoskeleton</keyword>
<organism evidence="9 10">
    <name type="scientific">Escallonia rubra</name>
    <dbReference type="NCBI Taxonomy" id="112253"/>
    <lineage>
        <taxon>Eukaryota</taxon>
        <taxon>Viridiplantae</taxon>
        <taxon>Streptophyta</taxon>
        <taxon>Embryophyta</taxon>
        <taxon>Tracheophyta</taxon>
        <taxon>Spermatophyta</taxon>
        <taxon>Magnoliopsida</taxon>
        <taxon>eudicotyledons</taxon>
        <taxon>Gunneridae</taxon>
        <taxon>Pentapetalae</taxon>
        <taxon>asterids</taxon>
        <taxon>campanulids</taxon>
        <taxon>Escalloniales</taxon>
        <taxon>Escalloniaceae</taxon>
        <taxon>Escallonia</taxon>
    </lineage>
</organism>
<comment type="subcellular location">
    <subcellularLocation>
        <location evidence="1">Cytoplasm</location>
        <location evidence="1">Cytoskeleton</location>
    </subcellularLocation>
</comment>
<feature type="compositionally biased region" description="Basic and acidic residues" evidence="7">
    <location>
        <begin position="383"/>
        <end position="392"/>
    </location>
</feature>
<dbReference type="GO" id="GO:0008017">
    <property type="term" value="F:microtubule binding"/>
    <property type="evidence" value="ECO:0007669"/>
    <property type="project" value="InterPro"/>
</dbReference>
<evidence type="ECO:0000256" key="5">
    <source>
        <dbReference type="ARBA" id="ARBA00023212"/>
    </source>
</evidence>
<dbReference type="InterPro" id="IPR027329">
    <property type="entry name" value="TPX2_C"/>
</dbReference>
<evidence type="ECO:0000256" key="1">
    <source>
        <dbReference type="ARBA" id="ARBA00004245"/>
    </source>
</evidence>
<dbReference type="PANTHER" id="PTHR31358:SF30">
    <property type="entry name" value="PROTEIN WVD2-LIKE 4"/>
    <property type="match status" value="1"/>
</dbReference>
<evidence type="ECO:0000256" key="6">
    <source>
        <dbReference type="SAM" id="Coils"/>
    </source>
</evidence>
<feature type="region of interest" description="Disordered" evidence="7">
    <location>
        <begin position="324"/>
        <end position="450"/>
    </location>
</feature>
<evidence type="ECO:0000256" key="2">
    <source>
        <dbReference type="ARBA" id="ARBA00005885"/>
    </source>
</evidence>